<dbReference type="PANTHER" id="PTHR40622:SF1">
    <property type="match status" value="1"/>
</dbReference>
<dbReference type="EMBL" id="ML996701">
    <property type="protein sequence ID" value="KAF2397982.1"/>
    <property type="molecule type" value="Genomic_DNA"/>
</dbReference>
<gene>
    <name evidence="3" type="ORF">EJ06DRAFT_532342</name>
</gene>
<keyword evidence="4" id="KW-1185">Reference proteome</keyword>
<protein>
    <recommendedName>
        <fullName evidence="2">DUF7728 domain-containing protein</fullName>
    </recommendedName>
</protein>
<dbReference type="Proteomes" id="UP000799640">
    <property type="component" value="Unassembled WGS sequence"/>
</dbReference>
<evidence type="ECO:0000259" key="2">
    <source>
        <dbReference type="Pfam" id="PF24854"/>
    </source>
</evidence>
<dbReference type="PANTHER" id="PTHR40622">
    <property type="match status" value="1"/>
</dbReference>
<dbReference type="AlphaFoldDB" id="A0A6G1HPR4"/>
<evidence type="ECO:0000313" key="4">
    <source>
        <dbReference type="Proteomes" id="UP000799640"/>
    </source>
</evidence>
<dbReference type="InterPro" id="IPR056145">
    <property type="entry name" value="DUF7728"/>
</dbReference>
<feature type="domain" description="DUF7728" evidence="2">
    <location>
        <begin position="16"/>
        <end position="149"/>
    </location>
</feature>
<evidence type="ECO:0000313" key="3">
    <source>
        <dbReference type="EMBL" id="KAF2397982.1"/>
    </source>
</evidence>
<sequence length="323" mass="34989">MSHVSAAQPLNPGELSLDVACRGCPFASAGERGELVWEQGVENAVRLNFTTTTNPPTIFLNGAPIFPPSLDTALSVAQIANAPDAEPTTLPITSFTMNSDSRSGDEDTALLTLNLHIDALAMHSIRLPTVVVTALRGPDGEYALLDVKADEAAPLPEKPEEDKCEDWVCRWQAAMRERLNRLYGLTKGGCKGMGRGKGAHHRPGSWHGVGRPHRPHAPVKPEGEKLAAEKPVGEEAGGSYPFLGWVFWLAAGVTLLVGLKRIESAYHFAPGVSFVDELTEVVRKDAERKAALKKAKEEEALLEKYGEGLPVYEELEGREVARE</sequence>
<feature type="compositionally biased region" description="Basic residues" evidence="1">
    <location>
        <begin position="197"/>
        <end position="217"/>
    </location>
</feature>
<evidence type="ECO:0000256" key="1">
    <source>
        <dbReference type="SAM" id="MobiDB-lite"/>
    </source>
</evidence>
<reference evidence="3" key="1">
    <citation type="journal article" date="2020" name="Stud. Mycol.">
        <title>101 Dothideomycetes genomes: a test case for predicting lifestyles and emergence of pathogens.</title>
        <authorList>
            <person name="Haridas S."/>
            <person name="Albert R."/>
            <person name="Binder M."/>
            <person name="Bloem J."/>
            <person name="Labutti K."/>
            <person name="Salamov A."/>
            <person name="Andreopoulos B."/>
            <person name="Baker S."/>
            <person name="Barry K."/>
            <person name="Bills G."/>
            <person name="Bluhm B."/>
            <person name="Cannon C."/>
            <person name="Castanera R."/>
            <person name="Culley D."/>
            <person name="Daum C."/>
            <person name="Ezra D."/>
            <person name="Gonzalez J."/>
            <person name="Henrissat B."/>
            <person name="Kuo A."/>
            <person name="Liang C."/>
            <person name="Lipzen A."/>
            <person name="Lutzoni F."/>
            <person name="Magnuson J."/>
            <person name="Mondo S."/>
            <person name="Nolan M."/>
            <person name="Ohm R."/>
            <person name="Pangilinan J."/>
            <person name="Park H.-J."/>
            <person name="Ramirez L."/>
            <person name="Alfaro M."/>
            <person name="Sun H."/>
            <person name="Tritt A."/>
            <person name="Yoshinaga Y."/>
            <person name="Zwiers L.-H."/>
            <person name="Turgeon B."/>
            <person name="Goodwin S."/>
            <person name="Spatafora J."/>
            <person name="Crous P."/>
            <person name="Grigoriev I."/>
        </authorList>
    </citation>
    <scope>NUCLEOTIDE SEQUENCE</scope>
    <source>
        <strain evidence="3">CBS 262.69</strain>
    </source>
</reference>
<feature type="region of interest" description="Disordered" evidence="1">
    <location>
        <begin position="193"/>
        <end position="225"/>
    </location>
</feature>
<organism evidence="3 4">
    <name type="scientific">Trichodelitschia bisporula</name>
    <dbReference type="NCBI Taxonomy" id="703511"/>
    <lineage>
        <taxon>Eukaryota</taxon>
        <taxon>Fungi</taxon>
        <taxon>Dikarya</taxon>
        <taxon>Ascomycota</taxon>
        <taxon>Pezizomycotina</taxon>
        <taxon>Dothideomycetes</taxon>
        <taxon>Dothideomycetes incertae sedis</taxon>
        <taxon>Phaeotrichales</taxon>
        <taxon>Phaeotrichaceae</taxon>
        <taxon>Trichodelitschia</taxon>
    </lineage>
</organism>
<name>A0A6G1HPR4_9PEZI</name>
<dbReference type="Pfam" id="PF24854">
    <property type="entry name" value="DUF7728"/>
    <property type="match status" value="1"/>
</dbReference>
<proteinExistence type="predicted"/>
<accession>A0A6G1HPR4</accession>